<evidence type="ECO:0000313" key="4">
    <source>
        <dbReference type="Proteomes" id="UP000605148"/>
    </source>
</evidence>
<reference evidence="3" key="1">
    <citation type="journal article" date="2014" name="Int. J. Syst. Evol. Microbiol.">
        <title>Complete genome sequence of Corynebacterium casei LMG S-19264T (=DSM 44701T), isolated from a smear-ripened cheese.</title>
        <authorList>
            <consortium name="US DOE Joint Genome Institute (JGI-PGF)"/>
            <person name="Walter F."/>
            <person name="Albersmeier A."/>
            <person name="Kalinowski J."/>
            <person name="Ruckert C."/>
        </authorList>
    </citation>
    <scope>NUCLEOTIDE SEQUENCE</scope>
    <source>
        <strain evidence="3">CGMCC 1.12426</strain>
    </source>
</reference>
<dbReference type="PANTHER" id="PTHR30367:SF12">
    <property type="entry name" value="P-HYDROXYBENZOIC ACID EFFLUX PUMP SUBUNIT AAEA"/>
    <property type="match status" value="1"/>
</dbReference>
<proteinExistence type="predicted"/>
<keyword evidence="2" id="KW-0812">Transmembrane</keyword>
<organism evidence="3 4">
    <name type="scientific">Roseibium aquae</name>
    <dbReference type="NCBI Taxonomy" id="1323746"/>
    <lineage>
        <taxon>Bacteria</taxon>
        <taxon>Pseudomonadati</taxon>
        <taxon>Pseudomonadota</taxon>
        <taxon>Alphaproteobacteria</taxon>
        <taxon>Hyphomicrobiales</taxon>
        <taxon>Stappiaceae</taxon>
        <taxon>Roseibium</taxon>
    </lineage>
</organism>
<feature type="transmembrane region" description="Helical" evidence="2">
    <location>
        <begin position="40"/>
        <end position="61"/>
    </location>
</feature>
<dbReference type="EMBL" id="BMFA01000017">
    <property type="protein sequence ID" value="GGB62266.1"/>
    <property type="molecule type" value="Genomic_DNA"/>
</dbReference>
<comment type="caution">
    <text evidence="3">The sequence shown here is derived from an EMBL/GenBank/DDBJ whole genome shotgun (WGS) entry which is preliminary data.</text>
</comment>
<dbReference type="PANTHER" id="PTHR30367">
    <property type="entry name" value="P-HYDROXYBENZOIC ACID EFFLUX PUMP SUBUNIT AAEA-RELATED"/>
    <property type="match status" value="1"/>
</dbReference>
<dbReference type="Gene3D" id="2.40.50.100">
    <property type="match status" value="1"/>
</dbReference>
<dbReference type="SUPFAM" id="SSF111369">
    <property type="entry name" value="HlyD-like secretion proteins"/>
    <property type="match status" value="1"/>
</dbReference>
<dbReference type="AlphaFoldDB" id="A0A916X3W3"/>
<accession>A0A916X3W3</accession>
<feature type="coiled-coil region" evidence="1">
    <location>
        <begin position="109"/>
        <end position="157"/>
    </location>
</feature>
<keyword evidence="1" id="KW-0175">Coiled coil</keyword>
<sequence>MFELLFCSMLTILPDFLFRRFVQGKRIGREITLYSVWYELRYGIVTCLMLTVSLITLIFYFHPTAVSAASTFRTVPILTEAIGRVEEVYVANELESEVKAGQPLLKLDSRTQEAALATARQRVAEIEAQMKLADSELAVASAQLQQAQAALKQAVVDFH</sequence>
<dbReference type="Proteomes" id="UP000605148">
    <property type="component" value="Unassembled WGS sequence"/>
</dbReference>
<keyword evidence="2" id="KW-1133">Transmembrane helix</keyword>
<protein>
    <recommendedName>
        <fullName evidence="5">Biotin/lipoyl-binding protein</fullName>
    </recommendedName>
</protein>
<evidence type="ECO:0008006" key="5">
    <source>
        <dbReference type="Google" id="ProtNLM"/>
    </source>
</evidence>
<evidence type="ECO:0000256" key="2">
    <source>
        <dbReference type="SAM" id="Phobius"/>
    </source>
</evidence>
<reference evidence="3" key="2">
    <citation type="submission" date="2020-09" db="EMBL/GenBank/DDBJ databases">
        <authorList>
            <person name="Sun Q."/>
            <person name="Zhou Y."/>
        </authorList>
    </citation>
    <scope>NUCLEOTIDE SEQUENCE</scope>
    <source>
        <strain evidence="3">CGMCC 1.12426</strain>
    </source>
</reference>
<evidence type="ECO:0000256" key="1">
    <source>
        <dbReference type="SAM" id="Coils"/>
    </source>
</evidence>
<name>A0A916X3W3_9HYPH</name>
<gene>
    <name evidence="3" type="ORF">GCM10011316_37750</name>
</gene>
<dbReference type="RefSeq" id="WP_188656282.1">
    <property type="nucleotide sequence ID" value="NZ_BMFA01000017.1"/>
</dbReference>
<evidence type="ECO:0000313" key="3">
    <source>
        <dbReference type="EMBL" id="GGB62266.1"/>
    </source>
</evidence>
<keyword evidence="4" id="KW-1185">Reference proteome</keyword>
<dbReference type="InterPro" id="IPR050393">
    <property type="entry name" value="MFP_Efflux_Pump"/>
</dbReference>
<keyword evidence="2" id="KW-0472">Membrane</keyword>
<dbReference type="Gene3D" id="1.10.287.470">
    <property type="entry name" value="Helix hairpin bin"/>
    <property type="match status" value="1"/>
</dbReference>